<feature type="compositionally biased region" description="Polar residues" evidence="4">
    <location>
        <begin position="198"/>
        <end position="208"/>
    </location>
</feature>
<dbReference type="GO" id="GO:0000077">
    <property type="term" value="P:DNA damage checkpoint signaling"/>
    <property type="evidence" value="ECO:0007669"/>
    <property type="project" value="TreeGrafter"/>
</dbReference>
<dbReference type="GO" id="GO:0045944">
    <property type="term" value="P:positive regulation of transcription by RNA polymerase II"/>
    <property type="evidence" value="ECO:0007669"/>
    <property type="project" value="TreeGrafter"/>
</dbReference>
<feature type="compositionally biased region" description="Polar residues" evidence="4">
    <location>
        <begin position="727"/>
        <end position="739"/>
    </location>
</feature>
<feature type="domain" description="BRCT" evidence="5">
    <location>
        <begin position="1051"/>
        <end position="1166"/>
    </location>
</feature>
<keyword evidence="2" id="KW-0227">DNA damage</keyword>
<feature type="compositionally biased region" description="Polar residues" evidence="4">
    <location>
        <begin position="793"/>
        <end position="813"/>
    </location>
</feature>
<evidence type="ECO:0000313" key="6">
    <source>
        <dbReference type="EMBL" id="EKD19438.1"/>
    </source>
</evidence>
<evidence type="ECO:0000259" key="5">
    <source>
        <dbReference type="PROSITE" id="PS50172"/>
    </source>
</evidence>
<dbReference type="InterPro" id="IPR001357">
    <property type="entry name" value="BRCT_dom"/>
</dbReference>
<dbReference type="CDD" id="cd17745">
    <property type="entry name" value="BRCT_p53bp1_rpt1"/>
    <property type="match status" value="1"/>
</dbReference>
<feature type="region of interest" description="Disordered" evidence="4">
    <location>
        <begin position="227"/>
        <end position="323"/>
    </location>
</feature>
<feature type="compositionally biased region" description="Low complexity" evidence="4">
    <location>
        <begin position="946"/>
        <end position="961"/>
    </location>
</feature>
<dbReference type="PANTHER" id="PTHR15321:SF3">
    <property type="entry name" value="TP53-BINDING PROTEIN 1"/>
    <property type="match status" value="1"/>
</dbReference>
<reference evidence="6 7" key="1">
    <citation type="journal article" date="2012" name="BMC Genomics">
        <title>Sequencing the genome of Marssonina brunnea reveals fungus-poplar co-evolution.</title>
        <authorList>
            <person name="Zhu S."/>
            <person name="Cao Y.-Z."/>
            <person name="Jiang C."/>
            <person name="Tan B.-Y."/>
            <person name="Wang Z."/>
            <person name="Feng S."/>
            <person name="Zhang L."/>
            <person name="Su X.-H."/>
            <person name="Brejova B."/>
            <person name="Vinar T."/>
            <person name="Xu M."/>
            <person name="Wang M.-X."/>
            <person name="Zhang S.-G."/>
            <person name="Huang M.-R."/>
            <person name="Wu R."/>
            <person name="Zhou Y."/>
        </authorList>
    </citation>
    <scope>NUCLEOTIDE SEQUENCE [LARGE SCALE GENOMIC DNA]</scope>
    <source>
        <strain evidence="6 7">MB_m1</strain>
    </source>
</reference>
<keyword evidence="7" id="KW-1185">Reference proteome</keyword>
<proteinExistence type="predicted"/>
<dbReference type="STRING" id="1072389.K1XEV5"/>
<feature type="compositionally biased region" description="Polar residues" evidence="4">
    <location>
        <begin position="337"/>
        <end position="347"/>
    </location>
</feature>
<dbReference type="Pfam" id="PF00533">
    <property type="entry name" value="BRCT"/>
    <property type="match status" value="1"/>
</dbReference>
<name>K1XEV5_MARBU</name>
<dbReference type="EMBL" id="JH921431">
    <property type="protein sequence ID" value="EKD19438.1"/>
    <property type="molecule type" value="Genomic_DNA"/>
</dbReference>
<dbReference type="SUPFAM" id="SSF52113">
    <property type="entry name" value="BRCT domain"/>
    <property type="match status" value="1"/>
</dbReference>
<dbReference type="KEGG" id="mbe:MBM_02675"/>
<feature type="compositionally biased region" description="Low complexity" evidence="4">
    <location>
        <begin position="496"/>
        <end position="509"/>
    </location>
</feature>
<feature type="region of interest" description="Disordered" evidence="4">
    <location>
        <begin position="487"/>
        <end position="845"/>
    </location>
</feature>
<protein>
    <submittedName>
        <fullName evidence="6">BRCT domain protein</fullName>
    </submittedName>
</protein>
<feature type="compositionally biased region" description="Basic and acidic residues" evidence="4">
    <location>
        <begin position="100"/>
        <end position="114"/>
    </location>
</feature>
<evidence type="ECO:0000256" key="1">
    <source>
        <dbReference type="ARBA" id="ARBA00004123"/>
    </source>
</evidence>
<dbReference type="Proteomes" id="UP000006753">
    <property type="component" value="Unassembled WGS sequence"/>
</dbReference>
<feature type="compositionally biased region" description="Polar residues" evidence="4">
    <location>
        <begin position="963"/>
        <end position="978"/>
    </location>
</feature>
<dbReference type="eggNOG" id="KOG3548">
    <property type="taxonomic scope" value="Eukaryota"/>
</dbReference>
<feature type="region of interest" description="Disordered" evidence="4">
    <location>
        <begin position="100"/>
        <end position="126"/>
    </location>
</feature>
<gene>
    <name evidence="6" type="ORF">MBM_02675</name>
</gene>
<dbReference type="InParanoid" id="K1XEV5"/>
<sequence length="1327" mass="143058">MFRSLRAAEDAAIEGATTEWDTQTCELMKDDLLPVRSAAPAGNLTLAFPRPGPALTLKKSSPIPHNANNAEVASTNAVLDFSSGFASAPQLAYVEHVQEKPEVEGESRRIEIRDVQGNGNENDNLDIGQSEELDALARPPSANAILPPPPPLPLPRSKYRVRRDSKLVSPPLLPEGQLAGLNQEKLRPKQAKMDDSTQKSSMSLTQENPDWVNDHYRIQENLLEECPSTATPDEDPPAPAPGPYDIAKHTTRTQSTAYTYEENDTGHITLNFNPESEVADEGADEDEEEPSQDASYAVAPPIQYSSHSLEPKTPAPPVNPFLQRGSVMKGFELFGATQPSSFGRNMTSPSSSRPSPTVYNDFSSPAKLQTFVPSSPSRRRLDPELPDLESEANDATSLQSSVRNMLSRSLSASNNTRTTQSFDAGLRRQPQKPEPRAYISMKESQEKRQRRQQKIIVSESEDDSDEEIQNRVLQKKRDLRVQKELAMVGVSRKRMPSSLPRSSVPRSSSTPAIEVPSTGRRRSVQEESPAQCTGHDARDTQQDDIIADSQVNNNLASSPTHQSTPKAMELPKLPRPEEEPVTTAADVNEEETEDEDENRDGNADGITNSSTGPPENKLLPDMSSNSVAEPSAPEPSLPPQGLSSNQINLQTPTRGYSDTVPETSPVEERLRPMGEIANVSFDRQDSAMDHLPGFTPDADFDAAMKARTSPKPPPSRRSSLRRQASSNVSKNLRSPVTNGALSNVSSSALSSLPSSPADPTKHVETTMQEGLAGQDQPGNPETGQKGHRDTELPTENQSATAGRESTNMEQALQTVRDGLVEDDPKRSQQPEVAVDQEEAAAGLPVQEQIVGEEVEPVKALSAVAPEAPLPENSIADTSVADSEAALQTISPAPKKGLKTYSKARATRGSRPSDVAVAAAPTTSTHRTSSRVTKATPKVQVAGATATPISTPRVTPRTTPSTEAAMTSAGSSTRNSAASSIAKPPVPSTIAIGSTAVPPPQKRTAKRKSSTTVVEEPVLPTRSSKRQSTANLKECSPDPLALSSPLTAARRTAPGLFNNMTFAVSYVGHEREKNEATKLIFDNGGRILPDGFDSLFETPKLGASHDTDMILSHSAKSAGFVALIADEHSRKAKYMQALALGLPCISGHWITACVTKSSIIDWSPYLLCAGQSSILGNAHKSRVLQPYPAADALLKDVFSKRGKLLEGKSVLLVTGRGKQEKRKAYSFLARALGPARIGQAADYQEARKRLSEGQEGKEHAWDMLYVDTHEQAAEAAVFGTSTVSSSASKKRKRGPTQAVDDSPAPKKIRIISDETMIQSLILGQLLDD</sequence>
<dbReference type="OrthoDB" id="129353at2759"/>
<dbReference type="InterPro" id="IPR047249">
    <property type="entry name" value="BRCT_p53bp1-like_rpt1"/>
</dbReference>
<feature type="compositionally biased region" description="Polar residues" evidence="4">
    <location>
        <begin position="641"/>
        <end position="662"/>
    </location>
</feature>
<feature type="compositionally biased region" description="Acidic residues" evidence="4">
    <location>
        <begin position="587"/>
        <end position="598"/>
    </location>
</feature>
<feature type="region of interest" description="Disordered" evidence="4">
    <location>
        <begin position="336"/>
        <end position="468"/>
    </location>
</feature>
<dbReference type="OMA" id="PCLAPQW"/>
<organism evidence="6 7">
    <name type="scientific">Marssonina brunnea f. sp. multigermtubi (strain MB_m1)</name>
    <name type="common">Marssonina leaf spot fungus</name>
    <dbReference type="NCBI Taxonomy" id="1072389"/>
    <lineage>
        <taxon>Eukaryota</taxon>
        <taxon>Fungi</taxon>
        <taxon>Dikarya</taxon>
        <taxon>Ascomycota</taxon>
        <taxon>Pezizomycotina</taxon>
        <taxon>Leotiomycetes</taxon>
        <taxon>Helotiales</taxon>
        <taxon>Drepanopezizaceae</taxon>
        <taxon>Drepanopeziza</taxon>
    </lineage>
</organism>
<feature type="region of interest" description="Disordered" evidence="4">
    <location>
        <begin position="886"/>
        <end position="1040"/>
    </location>
</feature>
<feature type="compositionally biased region" description="Polar residues" evidence="4">
    <location>
        <begin position="393"/>
        <end position="422"/>
    </location>
</feature>
<dbReference type="HOGENOM" id="CLU_002158_0_0_1"/>
<dbReference type="Gene3D" id="3.40.50.10190">
    <property type="entry name" value="BRCT domain"/>
    <property type="match status" value="1"/>
</dbReference>
<feature type="compositionally biased region" description="Acidic residues" evidence="4">
    <location>
        <begin position="277"/>
        <end position="291"/>
    </location>
</feature>
<dbReference type="InterPro" id="IPR047252">
    <property type="entry name" value="TP53BP1-like"/>
</dbReference>
<evidence type="ECO:0000256" key="2">
    <source>
        <dbReference type="ARBA" id="ARBA00022763"/>
    </source>
</evidence>
<evidence type="ECO:0000256" key="3">
    <source>
        <dbReference type="ARBA" id="ARBA00023242"/>
    </source>
</evidence>
<accession>K1XEV5</accession>
<dbReference type="GO" id="GO:0042393">
    <property type="term" value="F:histone binding"/>
    <property type="evidence" value="ECO:0007669"/>
    <property type="project" value="TreeGrafter"/>
</dbReference>
<dbReference type="InterPro" id="IPR036420">
    <property type="entry name" value="BRCT_dom_sf"/>
</dbReference>
<feature type="compositionally biased region" description="Polar residues" evidence="4">
    <location>
        <begin position="549"/>
        <end position="565"/>
    </location>
</feature>
<dbReference type="GO" id="GO:0005634">
    <property type="term" value="C:nucleus"/>
    <property type="evidence" value="ECO:0007669"/>
    <property type="project" value="UniProtKB-SubCell"/>
</dbReference>
<feature type="compositionally biased region" description="Basic and acidic residues" evidence="4">
    <location>
        <begin position="818"/>
        <end position="828"/>
    </location>
</feature>
<feature type="compositionally biased region" description="Basic and acidic residues" evidence="4">
    <location>
        <begin position="184"/>
        <end position="197"/>
    </location>
</feature>
<feature type="compositionally biased region" description="Low complexity" evidence="4">
    <location>
        <begin position="740"/>
        <end position="758"/>
    </location>
</feature>
<evidence type="ECO:0000256" key="4">
    <source>
        <dbReference type="SAM" id="MobiDB-lite"/>
    </source>
</evidence>
<evidence type="ECO:0000313" key="7">
    <source>
        <dbReference type="Proteomes" id="UP000006753"/>
    </source>
</evidence>
<dbReference type="SMART" id="SM00292">
    <property type="entry name" value="BRCT"/>
    <property type="match status" value="1"/>
</dbReference>
<feature type="compositionally biased region" description="Low complexity" evidence="4">
    <location>
        <begin position="921"/>
        <end position="932"/>
    </location>
</feature>
<feature type="compositionally biased region" description="Polar residues" evidence="4">
    <location>
        <begin position="357"/>
        <end position="376"/>
    </location>
</feature>
<dbReference type="PROSITE" id="PS50172">
    <property type="entry name" value="BRCT"/>
    <property type="match status" value="1"/>
</dbReference>
<keyword evidence="3" id="KW-0539">Nucleus</keyword>
<feature type="region of interest" description="Disordered" evidence="4">
    <location>
        <begin position="1283"/>
        <end position="1306"/>
    </location>
</feature>
<dbReference type="PANTHER" id="PTHR15321">
    <property type="entry name" value="TUMOR SUPPRESSOR P53-BINDING PROTEIN 1"/>
    <property type="match status" value="1"/>
</dbReference>
<comment type="subcellular location">
    <subcellularLocation>
        <location evidence="1">Nucleus</location>
    </subcellularLocation>
</comment>
<feature type="region of interest" description="Disordered" evidence="4">
    <location>
        <begin position="167"/>
        <end position="211"/>
    </location>
</feature>